<feature type="transmembrane region" description="Helical" evidence="1">
    <location>
        <begin position="123"/>
        <end position="145"/>
    </location>
</feature>
<feature type="transmembrane region" description="Helical" evidence="1">
    <location>
        <begin position="35"/>
        <end position="54"/>
    </location>
</feature>
<feature type="transmembrane region" description="Helical" evidence="1">
    <location>
        <begin position="157"/>
        <end position="178"/>
    </location>
</feature>
<protein>
    <submittedName>
        <fullName evidence="2">Uncharacterized protein</fullName>
    </submittedName>
</protein>
<dbReference type="AlphaFoldDB" id="A0A4S4MKG3"/>
<keyword evidence="3" id="KW-1185">Reference proteome</keyword>
<organism evidence="2 3">
    <name type="scientific">Antrodiella citrinella</name>
    <dbReference type="NCBI Taxonomy" id="2447956"/>
    <lineage>
        <taxon>Eukaryota</taxon>
        <taxon>Fungi</taxon>
        <taxon>Dikarya</taxon>
        <taxon>Basidiomycota</taxon>
        <taxon>Agaricomycotina</taxon>
        <taxon>Agaricomycetes</taxon>
        <taxon>Polyporales</taxon>
        <taxon>Steccherinaceae</taxon>
        <taxon>Antrodiella</taxon>
    </lineage>
</organism>
<dbReference type="Proteomes" id="UP000308730">
    <property type="component" value="Unassembled WGS sequence"/>
</dbReference>
<feature type="transmembrane region" description="Helical" evidence="1">
    <location>
        <begin position="84"/>
        <end position="103"/>
    </location>
</feature>
<dbReference type="EMBL" id="SGPM01000364">
    <property type="protein sequence ID" value="THH26326.1"/>
    <property type="molecule type" value="Genomic_DNA"/>
</dbReference>
<keyword evidence="1" id="KW-1133">Transmembrane helix</keyword>
<reference evidence="2 3" key="1">
    <citation type="submission" date="2019-02" db="EMBL/GenBank/DDBJ databases">
        <title>Genome sequencing of the rare red list fungi Antrodiella citrinella (Flaviporus citrinellus).</title>
        <authorList>
            <person name="Buettner E."/>
            <person name="Kellner H."/>
        </authorList>
    </citation>
    <scope>NUCLEOTIDE SEQUENCE [LARGE SCALE GENOMIC DNA]</scope>
    <source>
        <strain evidence="2 3">DSM 108506</strain>
    </source>
</reference>
<keyword evidence="1" id="KW-0472">Membrane</keyword>
<name>A0A4S4MKG3_9APHY</name>
<sequence length="259" mass="28650">MDSTIRVVGALSLWAVEIVMQLRIYALYRCSKKVAFFNGFLFLVSIAGFLYILIFNAERRASVIREAKTLPIPGCPSIHTGIEFAQWIPATAFEGVLFGFALAKSIRSLSRSWRESGVKFVTLYPLIVQDNLIYFFGVSCILLFNNLMVVNVTHIPWFSYGPFHAAVGIMTVRLLLHLQKAFHRQQRMAGSTSTVTGPTLPSINPSTVVWQATTSGEGTYGSLAQQDSETYQSDSLVSSVSVVLKEKGALQSFNSSVVY</sequence>
<proteinExistence type="predicted"/>
<evidence type="ECO:0000313" key="3">
    <source>
        <dbReference type="Proteomes" id="UP000308730"/>
    </source>
</evidence>
<evidence type="ECO:0000313" key="2">
    <source>
        <dbReference type="EMBL" id="THH26326.1"/>
    </source>
</evidence>
<dbReference type="OrthoDB" id="2726828at2759"/>
<gene>
    <name evidence="2" type="ORF">EUX98_g7860</name>
</gene>
<accession>A0A4S4MKG3</accession>
<keyword evidence="1" id="KW-0812">Transmembrane</keyword>
<comment type="caution">
    <text evidence="2">The sequence shown here is derived from an EMBL/GenBank/DDBJ whole genome shotgun (WGS) entry which is preliminary data.</text>
</comment>
<evidence type="ECO:0000256" key="1">
    <source>
        <dbReference type="SAM" id="Phobius"/>
    </source>
</evidence>
<feature type="transmembrane region" description="Helical" evidence="1">
    <location>
        <begin position="6"/>
        <end position="28"/>
    </location>
</feature>